<evidence type="ECO:0000256" key="4">
    <source>
        <dbReference type="ARBA" id="ARBA00022519"/>
    </source>
</evidence>
<evidence type="ECO:0000256" key="6">
    <source>
        <dbReference type="ARBA" id="ARBA00022748"/>
    </source>
</evidence>
<evidence type="ECO:0008006" key="11">
    <source>
        <dbReference type="Google" id="ProtNLM"/>
    </source>
</evidence>
<dbReference type="GO" id="GO:0005886">
    <property type="term" value="C:plasma membrane"/>
    <property type="evidence" value="ECO:0007669"/>
    <property type="project" value="UniProtKB-SubCell"/>
</dbReference>
<comment type="subcellular location">
    <subcellularLocation>
        <location evidence="1">Cell inner membrane</location>
        <topology evidence="1">Single-pass membrane protein</topology>
    </subcellularLocation>
</comment>
<protein>
    <recommendedName>
        <fullName evidence="11">Heme exporter protein D</fullName>
    </recommendedName>
</protein>
<gene>
    <name evidence="10" type="ORF">MNBD_ALPHA12-1654</name>
</gene>
<dbReference type="AlphaFoldDB" id="A0A3B0TQ51"/>
<dbReference type="Pfam" id="PF04995">
    <property type="entry name" value="CcmD"/>
    <property type="match status" value="1"/>
</dbReference>
<dbReference type="InterPro" id="IPR007078">
    <property type="entry name" value="Haem_export_protD_CcmD"/>
</dbReference>
<evidence type="ECO:0000256" key="2">
    <source>
        <dbReference type="ARBA" id="ARBA00022448"/>
    </source>
</evidence>
<proteinExistence type="predicted"/>
<evidence type="ECO:0000256" key="7">
    <source>
        <dbReference type="ARBA" id="ARBA00022989"/>
    </source>
</evidence>
<dbReference type="GO" id="GO:0017004">
    <property type="term" value="P:cytochrome complex assembly"/>
    <property type="evidence" value="ECO:0007669"/>
    <property type="project" value="UniProtKB-KW"/>
</dbReference>
<keyword evidence="6" id="KW-0201">Cytochrome c-type biogenesis</keyword>
<dbReference type="EMBL" id="UOEO01000146">
    <property type="protein sequence ID" value="VAW20745.1"/>
    <property type="molecule type" value="Genomic_DNA"/>
</dbReference>
<keyword evidence="8 9" id="KW-0472">Membrane</keyword>
<keyword evidence="2" id="KW-0813">Transport</keyword>
<keyword evidence="5 9" id="KW-0812">Transmembrane</keyword>
<organism evidence="10">
    <name type="scientific">hydrothermal vent metagenome</name>
    <dbReference type="NCBI Taxonomy" id="652676"/>
    <lineage>
        <taxon>unclassified sequences</taxon>
        <taxon>metagenomes</taxon>
        <taxon>ecological metagenomes</taxon>
    </lineage>
</organism>
<name>A0A3B0TQ51_9ZZZZ</name>
<evidence type="ECO:0000256" key="5">
    <source>
        <dbReference type="ARBA" id="ARBA00022692"/>
    </source>
</evidence>
<evidence type="ECO:0000256" key="1">
    <source>
        <dbReference type="ARBA" id="ARBA00004377"/>
    </source>
</evidence>
<evidence type="ECO:0000256" key="8">
    <source>
        <dbReference type="ARBA" id="ARBA00023136"/>
    </source>
</evidence>
<evidence type="ECO:0000256" key="3">
    <source>
        <dbReference type="ARBA" id="ARBA00022475"/>
    </source>
</evidence>
<evidence type="ECO:0000256" key="9">
    <source>
        <dbReference type="SAM" id="Phobius"/>
    </source>
</evidence>
<reference evidence="10" key="1">
    <citation type="submission" date="2018-06" db="EMBL/GenBank/DDBJ databases">
        <authorList>
            <person name="Zhirakovskaya E."/>
        </authorList>
    </citation>
    <scope>NUCLEOTIDE SEQUENCE</scope>
</reference>
<keyword evidence="7 9" id="KW-1133">Transmembrane helix</keyword>
<keyword evidence="4" id="KW-0997">Cell inner membrane</keyword>
<dbReference type="GO" id="GO:0015886">
    <property type="term" value="P:heme transport"/>
    <property type="evidence" value="ECO:0007669"/>
    <property type="project" value="InterPro"/>
</dbReference>
<keyword evidence="3" id="KW-1003">Cell membrane</keyword>
<accession>A0A3B0TQ51</accession>
<sequence length="62" mass="6886">MTMEIGRNAIYIFSAWGGALAVAALLIAWTIFDAKKQQKRLLALEAKGIRRRSASANHKNQD</sequence>
<evidence type="ECO:0000313" key="10">
    <source>
        <dbReference type="EMBL" id="VAW20745.1"/>
    </source>
</evidence>
<feature type="transmembrane region" description="Helical" evidence="9">
    <location>
        <begin position="12"/>
        <end position="32"/>
    </location>
</feature>